<evidence type="ECO:0000256" key="6">
    <source>
        <dbReference type="PROSITE-ProRule" id="PRU01248"/>
    </source>
</evidence>
<feature type="domain" description="Tyr recombinase" evidence="7">
    <location>
        <begin position="168"/>
        <end position="379"/>
    </location>
</feature>
<dbReference type="PANTHER" id="PTHR30629:SF2">
    <property type="entry name" value="PROPHAGE INTEGRASE INTS-RELATED"/>
    <property type="match status" value="1"/>
</dbReference>
<dbReference type="InterPro" id="IPR002104">
    <property type="entry name" value="Integrase_catalytic"/>
</dbReference>
<keyword evidence="3" id="KW-0229">DNA integration</keyword>
<evidence type="ECO:0000259" key="7">
    <source>
        <dbReference type="PROSITE" id="PS51898"/>
    </source>
</evidence>
<dbReference type="GO" id="GO:0015074">
    <property type="term" value="P:DNA integration"/>
    <property type="evidence" value="ECO:0007669"/>
    <property type="project" value="UniProtKB-KW"/>
</dbReference>
<keyword evidence="4 6" id="KW-0238">DNA-binding</keyword>
<dbReference type="PROSITE" id="PS51898">
    <property type="entry name" value="TYR_RECOMBINASE"/>
    <property type="match status" value="1"/>
</dbReference>
<gene>
    <name evidence="9" type="primary">Int-Tn</name>
    <name evidence="9" type="ORF">ERS852471_02745</name>
</gene>
<evidence type="ECO:0000256" key="5">
    <source>
        <dbReference type="ARBA" id="ARBA00023172"/>
    </source>
</evidence>
<evidence type="ECO:0000313" key="9">
    <source>
        <dbReference type="EMBL" id="CUO98158.1"/>
    </source>
</evidence>
<dbReference type="Gene3D" id="1.10.443.10">
    <property type="entry name" value="Intergrase catalytic core"/>
    <property type="match status" value="1"/>
</dbReference>
<dbReference type="InterPro" id="IPR050808">
    <property type="entry name" value="Phage_Integrase"/>
</dbReference>
<dbReference type="CDD" id="cd01189">
    <property type="entry name" value="INT_ICEBs1_C_like"/>
    <property type="match status" value="1"/>
</dbReference>
<protein>
    <submittedName>
        <fullName evidence="9">Prophage LambdaBa04, site-specific recombinase, phage integrase family</fullName>
    </submittedName>
</protein>
<comment type="function">
    <text evidence="1">Site-specific tyrosine recombinase, which acts by catalyzing the cutting and rejoining of the recombining DNA molecules.</text>
</comment>
<dbReference type="Gene3D" id="1.10.150.130">
    <property type="match status" value="1"/>
</dbReference>
<dbReference type="PANTHER" id="PTHR30629">
    <property type="entry name" value="PROPHAGE INTEGRASE"/>
    <property type="match status" value="1"/>
</dbReference>
<evidence type="ECO:0000313" key="10">
    <source>
        <dbReference type="Proteomes" id="UP000095594"/>
    </source>
</evidence>
<sequence>MQGHIRKHGKSYQYLFYIKLQNKYKCISKSGFSDKKSATKALRDAISKYEDYKYIDNNTIRFSEIAEEYIEYYAKTNLKLNTYIRYKSFYHKYLETTLGPIKINDINGMSINRTLNNAKYLNPEKPLTGSTLQGIYILINAIFNRALKQELVFKNPCKAADRPKRDAVNYSILTYDEINTIISLLDTTSHFDFLFAAGFIITLETGLRRGELAGLTWDNIDFDTKTLTVKNTLLYIQGHTVVQETPKTEHSMRDIYFSDNLKDIFLRLKSVYDKNLAILGGDFEEFVYKKKIYDFVFRHENGQHVHPMFFYNKLQRLMKESKIKKHIRWHDLRHSAASLQLMSGADITTISKRIGHYDPSFTLKVYSHIDMSQQKKVIDAFSSNLPKLHF</sequence>
<dbReference type="InterPro" id="IPR013762">
    <property type="entry name" value="Integrase-like_cat_sf"/>
</dbReference>
<reference evidence="9 10" key="1">
    <citation type="submission" date="2015-09" db="EMBL/GenBank/DDBJ databases">
        <authorList>
            <consortium name="Pathogen Informatics"/>
        </authorList>
    </citation>
    <scope>NUCLEOTIDE SEQUENCE [LARGE SCALE GENOMIC DNA]</scope>
    <source>
        <strain evidence="9 10">2789STDY5834856</strain>
    </source>
</reference>
<dbReference type="InterPro" id="IPR011010">
    <property type="entry name" value="DNA_brk_join_enz"/>
</dbReference>
<proteinExistence type="inferred from homology"/>
<evidence type="ECO:0000259" key="8">
    <source>
        <dbReference type="PROSITE" id="PS51900"/>
    </source>
</evidence>
<dbReference type="GO" id="GO:0003677">
    <property type="term" value="F:DNA binding"/>
    <property type="evidence" value="ECO:0007669"/>
    <property type="project" value="UniProtKB-UniRule"/>
</dbReference>
<accession>A0A174JKJ6</accession>
<dbReference type="Pfam" id="PF14659">
    <property type="entry name" value="Phage_int_SAM_3"/>
    <property type="match status" value="1"/>
</dbReference>
<dbReference type="OrthoDB" id="9785687at2"/>
<dbReference type="SUPFAM" id="SSF56349">
    <property type="entry name" value="DNA breaking-rejoining enzymes"/>
    <property type="match status" value="1"/>
</dbReference>
<dbReference type="GO" id="GO:0006310">
    <property type="term" value="P:DNA recombination"/>
    <property type="evidence" value="ECO:0007669"/>
    <property type="project" value="UniProtKB-KW"/>
</dbReference>
<dbReference type="PROSITE" id="PS51900">
    <property type="entry name" value="CB"/>
    <property type="match status" value="1"/>
</dbReference>
<name>A0A174JKJ6_9CLOT</name>
<dbReference type="RefSeq" id="WP_055267468.1">
    <property type="nucleotide sequence ID" value="NZ_CABIXQ010000021.1"/>
</dbReference>
<dbReference type="InterPro" id="IPR010998">
    <property type="entry name" value="Integrase_recombinase_N"/>
</dbReference>
<evidence type="ECO:0000256" key="2">
    <source>
        <dbReference type="ARBA" id="ARBA00008857"/>
    </source>
</evidence>
<evidence type="ECO:0000256" key="3">
    <source>
        <dbReference type="ARBA" id="ARBA00022908"/>
    </source>
</evidence>
<feature type="domain" description="Core-binding (CB)" evidence="8">
    <location>
        <begin position="60"/>
        <end position="147"/>
    </location>
</feature>
<dbReference type="Proteomes" id="UP000095594">
    <property type="component" value="Unassembled WGS sequence"/>
</dbReference>
<dbReference type="InterPro" id="IPR004107">
    <property type="entry name" value="Integrase_SAM-like_N"/>
</dbReference>
<dbReference type="EMBL" id="CYZX01000021">
    <property type="protein sequence ID" value="CUO98158.1"/>
    <property type="molecule type" value="Genomic_DNA"/>
</dbReference>
<dbReference type="InterPro" id="IPR044068">
    <property type="entry name" value="CB"/>
</dbReference>
<dbReference type="AlphaFoldDB" id="A0A174JKJ6"/>
<comment type="similarity">
    <text evidence="2">Belongs to the 'phage' integrase family.</text>
</comment>
<dbReference type="Pfam" id="PF00589">
    <property type="entry name" value="Phage_integrase"/>
    <property type="match status" value="1"/>
</dbReference>
<keyword evidence="5" id="KW-0233">DNA recombination</keyword>
<evidence type="ECO:0000256" key="1">
    <source>
        <dbReference type="ARBA" id="ARBA00003283"/>
    </source>
</evidence>
<evidence type="ECO:0000256" key="4">
    <source>
        <dbReference type="ARBA" id="ARBA00023125"/>
    </source>
</evidence>
<organism evidence="9 10">
    <name type="scientific">Clostridium disporicum</name>
    <dbReference type="NCBI Taxonomy" id="84024"/>
    <lineage>
        <taxon>Bacteria</taxon>
        <taxon>Bacillati</taxon>
        <taxon>Bacillota</taxon>
        <taxon>Clostridia</taxon>
        <taxon>Eubacteriales</taxon>
        <taxon>Clostridiaceae</taxon>
        <taxon>Clostridium</taxon>
    </lineage>
</organism>